<dbReference type="Pfam" id="PF13378">
    <property type="entry name" value="MR_MLE_C"/>
    <property type="match status" value="1"/>
</dbReference>
<dbReference type="InterPro" id="IPR013342">
    <property type="entry name" value="Mandelate_racemase_C"/>
</dbReference>
<feature type="domain" description="Mandelate racemase/muconate lactonizing enzyme C-terminal" evidence="2">
    <location>
        <begin position="162"/>
        <end position="257"/>
    </location>
</feature>
<evidence type="ECO:0000256" key="1">
    <source>
        <dbReference type="ARBA" id="ARBA00022723"/>
    </source>
</evidence>
<dbReference type="Proteomes" id="UP000319383">
    <property type="component" value="Chromosome"/>
</dbReference>
<accession>A0A517ZH10</accession>
<dbReference type="GO" id="GO:0016853">
    <property type="term" value="F:isomerase activity"/>
    <property type="evidence" value="ECO:0007669"/>
    <property type="project" value="UniProtKB-KW"/>
</dbReference>
<dbReference type="AlphaFoldDB" id="A0A517ZH10"/>
<gene>
    <name evidence="3" type="ORF">Mal52_02120</name>
</gene>
<dbReference type="SFLD" id="SFLDS00001">
    <property type="entry name" value="Enolase"/>
    <property type="match status" value="1"/>
</dbReference>
<organism evidence="3 4">
    <name type="scientific">Symmachiella dynata</name>
    <dbReference type="NCBI Taxonomy" id="2527995"/>
    <lineage>
        <taxon>Bacteria</taxon>
        <taxon>Pseudomonadati</taxon>
        <taxon>Planctomycetota</taxon>
        <taxon>Planctomycetia</taxon>
        <taxon>Planctomycetales</taxon>
        <taxon>Planctomycetaceae</taxon>
        <taxon>Symmachiella</taxon>
    </lineage>
</organism>
<evidence type="ECO:0000313" key="3">
    <source>
        <dbReference type="EMBL" id="QDU41758.1"/>
    </source>
</evidence>
<dbReference type="GO" id="GO:0046872">
    <property type="term" value="F:metal ion binding"/>
    <property type="evidence" value="ECO:0007669"/>
    <property type="project" value="UniProtKB-KW"/>
</dbReference>
<keyword evidence="3" id="KW-0413">Isomerase</keyword>
<keyword evidence="4" id="KW-1185">Reference proteome</keyword>
<dbReference type="InterPro" id="IPR018110">
    <property type="entry name" value="Mandel_Rmase/mucon_lact_enz_CS"/>
</dbReference>
<dbReference type="InterPro" id="IPR029017">
    <property type="entry name" value="Enolase-like_N"/>
</dbReference>
<evidence type="ECO:0000259" key="2">
    <source>
        <dbReference type="SMART" id="SM00922"/>
    </source>
</evidence>
<dbReference type="PANTHER" id="PTHR48073">
    <property type="entry name" value="O-SUCCINYLBENZOATE SYNTHASE-RELATED"/>
    <property type="match status" value="1"/>
</dbReference>
<dbReference type="PANTHER" id="PTHR48073:SF2">
    <property type="entry name" value="O-SUCCINYLBENZOATE SYNTHASE"/>
    <property type="match status" value="1"/>
</dbReference>
<dbReference type="RefSeq" id="WP_145373757.1">
    <property type="nucleotide sequence ID" value="NZ_CP036276.1"/>
</dbReference>
<proteinExistence type="predicted"/>
<dbReference type="EMBL" id="CP036276">
    <property type="protein sequence ID" value="QDU41758.1"/>
    <property type="molecule type" value="Genomic_DNA"/>
</dbReference>
<evidence type="ECO:0000313" key="4">
    <source>
        <dbReference type="Proteomes" id="UP000319383"/>
    </source>
</evidence>
<dbReference type="EC" id="5.1.1.-" evidence="3"/>
<dbReference type="SUPFAM" id="SSF54826">
    <property type="entry name" value="Enolase N-terminal domain-like"/>
    <property type="match status" value="1"/>
</dbReference>
<dbReference type="KEGG" id="sdyn:Mal52_02120"/>
<sequence>MRIVELIARHVRIPLKKKIEHASHVRRENDTLVVSCRLDDGSLGWGEGLPRPYVTGETIETALGQFSETDWRTQLADDFDSLADVVSLCQRIKLAGSPDGGQRDCFGHSVRCAVELSILDAVGRATETPLSKVTTLVPESMPIREARDEVRYSGVITAMGGIKKTIRAAAMRLYGFPDIKLKVGMDGANDPAAVALMRRVFGPDRDLRIDANEAWTCDNLEDKLSPLLPHGISSVEQPVPHAAVDGLAAIRPRLDVPIMLDESLCGLDDGHRAIERGTCDLFNLRLSKCGGYINSIKLAALAHNAGLGYQLGCQVGETGILSAAGRHFAASIGGIRWVEGSYDRHLVKERLTVEDLTFKSGGRAPALIGAGLGVNIDRAAVERVTLREEHRPIG</sequence>
<dbReference type="Gene3D" id="3.20.20.120">
    <property type="entry name" value="Enolase-like C-terminal domain"/>
    <property type="match status" value="1"/>
</dbReference>
<dbReference type="SFLD" id="SFLDG00180">
    <property type="entry name" value="muconate_cycloisomerase"/>
    <property type="match status" value="1"/>
</dbReference>
<keyword evidence="1" id="KW-0479">Metal-binding</keyword>
<dbReference type="PROSITE" id="PS00909">
    <property type="entry name" value="MR_MLE_2"/>
    <property type="match status" value="1"/>
</dbReference>
<protein>
    <submittedName>
        <fullName evidence="3">L-Ala-D/L-Glu epimerase</fullName>
        <ecNumber evidence="3">5.1.1.-</ecNumber>
    </submittedName>
</protein>
<dbReference type="Gene3D" id="3.30.390.10">
    <property type="entry name" value="Enolase-like, N-terminal domain"/>
    <property type="match status" value="1"/>
</dbReference>
<dbReference type="InterPro" id="IPR036849">
    <property type="entry name" value="Enolase-like_C_sf"/>
</dbReference>
<dbReference type="SMART" id="SM00922">
    <property type="entry name" value="MR_MLE"/>
    <property type="match status" value="1"/>
</dbReference>
<dbReference type="InterPro" id="IPR029065">
    <property type="entry name" value="Enolase_C-like"/>
</dbReference>
<dbReference type="SUPFAM" id="SSF51604">
    <property type="entry name" value="Enolase C-terminal domain-like"/>
    <property type="match status" value="1"/>
</dbReference>
<name>A0A517ZH10_9PLAN</name>
<reference evidence="3 4" key="1">
    <citation type="submission" date="2019-02" db="EMBL/GenBank/DDBJ databases">
        <title>Deep-cultivation of Planctomycetes and their phenomic and genomic characterization uncovers novel biology.</title>
        <authorList>
            <person name="Wiegand S."/>
            <person name="Jogler M."/>
            <person name="Boedeker C."/>
            <person name="Pinto D."/>
            <person name="Vollmers J."/>
            <person name="Rivas-Marin E."/>
            <person name="Kohn T."/>
            <person name="Peeters S.H."/>
            <person name="Heuer A."/>
            <person name="Rast P."/>
            <person name="Oberbeckmann S."/>
            <person name="Bunk B."/>
            <person name="Jeske O."/>
            <person name="Meyerdierks A."/>
            <person name="Storesund J.E."/>
            <person name="Kallscheuer N."/>
            <person name="Luecker S."/>
            <person name="Lage O.M."/>
            <person name="Pohl T."/>
            <person name="Merkel B.J."/>
            <person name="Hornburger P."/>
            <person name="Mueller R.-W."/>
            <person name="Bruemmer F."/>
            <person name="Labrenz M."/>
            <person name="Spormann A.M."/>
            <person name="Op den Camp H."/>
            <person name="Overmann J."/>
            <person name="Amann R."/>
            <person name="Jetten M.S.M."/>
            <person name="Mascher T."/>
            <person name="Medema M.H."/>
            <person name="Devos D.P."/>
            <person name="Kaster A.-K."/>
            <person name="Ovreas L."/>
            <person name="Rohde M."/>
            <person name="Galperin M.Y."/>
            <person name="Jogler C."/>
        </authorList>
    </citation>
    <scope>NUCLEOTIDE SEQUENCE [LARGE SCALE GENOMIC DNA]</scope>
    <source>
        <strain evidence="3 4">Mal52</strain>
    </source>
</reference>
<dbReference type="GO" id="GO:0009063">
    <property type="term" value="P:amino acid catabolic process"/>
    <property type="evidence" value="ECO:0007669"/>
    <property type="project" value="InterPro"/>
</dbReference>